<sequence length="193" mass="21636">MYAFIFGLRTRDTNAHGLPSGGVKSYATGLIPTCITQFLQKYFTRRRGIKSDLNFPLAAKGTSSLREELNSESLSERIEGELEREDTFLFLCFPSSHFFCYITCCDYDVREKPAVVISRALQLSVKYLFENETKNWSLSRSSSRPSGGGLAGAGCDNITYKLFVDFELLVSSAFPSNAWHGLKFKTDFPCLDA</sequence>
<dbReference type="AlphaFoldDB" id="A0AAD9Q6N6"/>
<protein>
    <submittedName>
        <fullName evidence="1">Uncharacterized protein</fullName>
    </submittedName>
</protein>
<reference evidence="1" key="1">
    <citation type="journal article" date="2023" name="G3 (Bethesda)">
        <title>Whole genome assembly and annotation of the endangered Caribbean coral Acropora cervicornis.</title>
        <authorList>
            <person name="Selwyn J.D."/>
            <person name="Vollmer S.V."/>
        </authorList>
    </citation>
    <scope>NUCLEOTIDE SEQUENCE</scope>
    <source>
        <strain evidence="1">K2</strain>
    </source>
</reference>
<evidence type="ECO:0000313" key="2">
    <source>
        <dbReference type="Proteomes" id="UP001249851"/>
    </source>
</evidence>
<name>A0AAD9Q6N6_ACRCE</name>
<dbReference type="EMBL" id="JARQWQ010000060">
    <property type="protein sequence ID" value="KAK2555772.1"/>
    <property type="molecule type" value="Genomic_DNA"/>
</dbReference>
<proteinExistence type="predicted"/>
<accession>A0AAD9Q6N6</accession>
<comment type="caution">
    <text evidence="1">The sequence shown here is derived from an EMBL/GenBank/DDBJ whole genome shotgun (WGS) entry which is preliminary data.</text>
</comment>
<reference evidence="1" key="2">
    <citation type="journal article" date="2023" name="Science">
        <title>Genomic signatures of disease resistance in endangered staghorn corals.</title>
        <authorList>
            <person name="Vollmer S.V."/>
            <person name="Selwyn J.D."/>
            <person name="Despard B.A."/>
            <person name="Roesel C.L."/>
        </authorList>
    </citation>
    <scope>NUCLEOTIDE SEQUENCE</scope>
    <source>
        <strain evidence="1">K2</strain>
    </source>
</reference>
<dbReference type="Proteomes" id="UP001249851">
    <property type="component" value="Unassembled WGS sequence"/>
</dbReference>
<gene>
    <name evidence="1" type="ORF">P5673_022356</name>
</gene>
<keyword evidence="2" id="KW-1185">Reference proteome</keyword>
<organism evidence="1 2">
    <name type="scientific">Acropora cervicornis</name>
    <name type="common">Staghorn coral</name>
    <dbReference type="NCBI Taxonomy" id="6130"/>
    <lineage>
        <taxon>Eukaryota</taxon>
        <taxon>Metazoa</taxon>
        <taxon>Cnidaria</taxon>
        <taxon>Anthozoa</taxon>
        <taxon>Hexacorallia</taxon>
        <taxon>Scleractinia</taxon>
        <taxon>Astrocoeniina</taxon>
        <taxon>Acroporidae</taxon>
        <taxon>Acropora</taxon>
    </lineage>
</organism>
<evidence type="ECO:0000313" key="1">
    <source>
        <dbReference type="EMBL" id="KAK2555772.1"/>
    </source>
</evidence>